<gene>
    <name evidence="2" type="ORF">NUM_52570</name>
</gene>
<accession>A0A8J4AJP5</accession>
<dbReference type="AlphaFoldDB" id="A0A8J4AJP5"/>
<keyword evidence="3" id="KW-1185">Reference proteome</keyword>
<comment type="caution">
    <text evidence="2">The sequence shown here is derived from an EMBL/GenBank/DDBJ whole genome shotgun (WGS) entry which is preliminary data.</text>
</comment>
<feature type="transmembrane region" description="Helical" evidence="1">
    <location>
        <begin position="70"/>
        <end position="90"/>
    </location>
</feature>
<dbReference type="RefSeq" id="WP_207127656.1">
    <property type="nucleotide sequence ID" value="NZ_BOPO01000111.1"/>
</dbReference>
<evidence type="ECO:0000313" key="3">
    <source>
        <dbReference type="Proteomes" id="UP000614996"/>
    </source>
</evidence>
<dbReference type="Proteomes" id="UP000614996">
    <property type="component" value="Unassembled WGS sequence"/>
</dbReference>
<feature type="transmembrane region" description="Helical" evidence="1">
    <location>
        <begin position="132"/>
        <end position="154"/>
    </location>
</feature>
<protein>
    <recommendedName>
        <fullName evidence="4">Actin-binding WH2 domain-containing protein</fullName>
    </recommendedName>
</protein>
<name>A0A8J4AJP5_9ACTN</name>
<keyword evidence="1" id="KW-0812">Transmembrane</keyword>
<reference evidence="3" key="1">
    <citation type="journal article" date="2021" name="Int. J. Syst. Evol. Microbiol.">
        <title>Actinocatenispora comari sp. nov., an endophytic actinomycete isolated from aerial parts of Comarum salesowianum.</title>
        <authorList>
            <person name="Oyunbileg N."/>
            <person name="Iizaka Y."/>
            <person name="Hamada M."/>
            <person name="Davaapurev B.O."/>
            <person name="Fukumoto A."/>
            <person name="Tsetseg B."/>
            <person name="Kato F."/>
            <person name="Tamura T."/>
            <person name="Batkhuu J."/>
            <person name="Anzai Y."/>
        </authorList>
    </citation>
    <scope>NUCLEOTIDE SEQUENCE [LARGE SCALE GENOMIC DNA]</scope>
    <source>
        <strain evidence="3">NUM-2625</strain>
    </source>
</reference>
<feature type="transmembrane region" description="Helical" evidence="1">
    <location>
        <begin position="224"/>
        <end position="244"/>
    </location>
</feature>
<evidence type="ECO:0000313" key="2">
    <source>
        <dbReference type="EMBL" id="GIL30003.1"/>
    </source>
</evidence>
<sequence>MASAQSLLVIERILRDRAGVWEQIRDDRDLGPLTGQLLASAAISLALYGAVLGASNGALQAVASAVKLPILLLVTLVICLPTLYLFNLVFGARLSIRQAVALVSVAVTVMSTLCLAFAPISLFFLVTAPHYSFYKLLNVAIMTLTAFVGLKFLVGGMRSMNQPAIPPSVPAAQPVAAQPVPAMVGAGHEGQPAALPAADAPAPTNGAAPMRPLPPAPERQASMALLYVWIVVFGFVGTQLAWTLRPFVGSPGEPFAIFRHIEGNFYVDIVRTLFGL</sequence>
<evidence type="ECO:0008006" key="4">
    <source>
        <dbReference type="Google" id="ProtNLM"/>
    </source>
</evidence>
<feature type="transmembrane region" description="Helical" evidence="1">
    <location>
        <begin position="37"/>
        <end position="58"/>
    </location>
</feature>
<keyword evidence="1" id="KW-1133">Transmembrane helix</keyword>
<proteinExistence type="predicted"/>
<organism evidence="2 3">
    <name type="scientific">Actinocatenispora comari</name>
    <dbReference type="NCBI Taxonomy" id="2807577"/>
    <lineage>
        <taxon>Bacteria</taxon>
        <taxon>Bacillati</taxon>
        <taxon>Actinomycetota</taxon>
        <taxon>Actinomycetes</taxon>
        <taxon>Micromonosporales</taxon>
        <taxon>Micromonosporaceae</taxon>
        <taxon>Actinocatenispora</taxon>
    </lineage>
</organism>
<evidence type="ECO:0000256" key="1">
    <source>
        <dbReference type="SAM" id="Phobius"/>
    </source>
</evidence>
<dbReference type="EMBL" id="BOPO01000111">
    <property type="protein sequence ID" value="GIL30003.1"/>
    <property type="molecule type" value="Genomic_DNA"/>
</dbReference>
<feature type="transmembrane region" description="Helical" evidence="1">
    <location>
        <begin position="102"/>
        <end position="126"/>
    </location>
</feature>
<keyword evidence="1" id="KW-0472">Membrane</keyword>